<name>A0A514TTY7_ENCFO</name>
<evidence type="ECO:0000313" key="2">
    <source>
        <dbReference type="EMBL" id="QDJ95966.1"/>
    </source>
</evidence>
<dbReference type="EMBL" id="MK990488">
    <property type="protein sequence ID" value="QDJ95966.1"/>
    <property type="molecule type" value="mRNA"/>
</dbReference>
<protein>
    <submittedName>
        <fullName evidence="2">Odorant-binding protein 23</fullName>
    </submittedName>
</protein>
<dbReference type="GO" id="GO:0005549">
    <property type="term" value="F:odorant binding"/>
    <property type="evidence" value="ECO:0007669"/>
    <property type="project" value="InterPro"/>
</dbReference>
<feature type="chain" id="PRO_5021736877" evidence="1">
    <location>
        <begin position="21"/>
        <end position="147"/>
    </location>
</feature>
<dbReference type="CDD" id="cd23992">
    <property type="entry name" value="PBP_GOBP"/>
    <property type="match status" value="1"/>
</dbReference>
<dbReference type="Gene3D" id="1.10.238.20">
    <property type="entry name" value="Pheromone/general odorant binding protein domain"/>
    <property type="match status" value="1"/>
</dbReference>
<reference evidence="2" key="1">
    <citation type="submission" date="2019-05" db="EMBL/GenBank/DDBJ databases">
        <title>The identification and expression analysis of odorant binding protein genes in Encarsia formosa by antennal transcriptome analysis.</title>
        <authorList>
            <person name="He Y."/>
        </authorList>
    </citation>
    <scope>NUCLEOTIDE SEQUENCE</scope>
    <source>
        <tissue evidence="2">Antenna</tissue>
    </source>
</reference>
<dbReference type="AlphaFoldDB" id="A0A514TTY7"/>
<organism evidence="2">
    <name type="scientific">Encarsia formosa</name>
    <name type="common">Whitefly parasite</name>
    <dbReference type="NCBI Taxonomy" id="32400"/>
    <lineage>
        <taxon>Eukaryota</taxon>
        <taxon>Metazoa</taxon>
        <taxon>Ecdysozoa</taxon>
        <taxon>Arthropoda</taxon>
        <taxon>Hexapoda</taxon>
        <taxon>Insecta</taxon>
        <taxon>Pterygota</taxon>
        <taxon>Neoptera</taxon>
        <taxon>Endopterygota</taxon>
        <taxon>Hymenoptera</taxon>
        <taxon>Apocrita</taxon>
        <taxon>Proctotrupomorpha</taxon>
        <taxon>Chalcidoidea</taxon>
        <taxon>Aphelinidae</taxon>
        <taxon>Coccophaginae</taxon>
        <taxon>Encarsia</taxon>
    </lineage>
</organism>
<dbReference type="InterPro" id="IPR006170">
    <property type="entry name" value="PBP/GOBP"/>
</dbReference>
<dbReference type="PANTHER" id="PTHR21364">
    <property type="entry name" value="GENERAL ODORANT-BINDING PROTEIN 19A"/>
    <property type="match status" value="1"/>
</dbReference>
<sequence>MYPRRRSILLLIGVLGLARAGTRPSFVSDKMIATAATIVNACQMQTGVATTDIEQVRNGTWPDARELKCYMYCLWEQFGLVDEKQELSLSGMLTFFQRIPAYRQEVQKAILECKALGNTFVVGDSCEYAFEFNKCYAHRSPKTYYLF</sequence>
<dbReference type="InterPro" id="IPR036728">
    <property type="entry name" value="PBP_GOBP_sf"/>
</dbReference>
<evidence type="ECO:0000256" key="1">
    <source>
        <dbReference type="SAM" id="SignalP"/>
    </source>
</evidence>
<dbReference type="SUPFAM" id="SSF47565">
    <property type="entry name" value="Insect pheromone/odorant-binding proteins"/>
    <property type="match status" value="1"/>
</dbReference>
<dbReference type="Pfam" id="PF01395">
    <property type="entry name" value="PBP_GOBP"/>
    <property type="match status" value="1"/>
</dbReference>
<dbReference type="PANTHER" id="PTHR21364:SF2">
    <property type="entry name" value="GENERAL ODORANT-BINDING PROTEIN 19A"/>
    <property type="match status" value="1"/>
</dbReference>
<dbReference type="SMART" id="SM00708">
    <property type="entry name" value="PhBP"/>
    <property type="match status" value="1"/>
</dbReference>
<keyword evidence="1" id="KW-0732">Signal</keyword>
<accession>A0A514TTY7</accession>
<proteinExistence type="evidence at transcript level"/>
<feature type="signal peptide" evidence="1">
    <location>
        <begin position="1"/>
        <end position="20"/>
    </location>
</feature>